<keyword evidence="4" id="KW-1185">Reference proteome</keyword>
<dbReference type="InterPro" id="IPR013320">
    <property type="entry name" value="ConA-like_dom_sf"/>
</dbReference>
<dbReference type="EMBL" id="NBII01000008">
    <property type="protein sequence ID" value="PAV16757.1"/>
    <property type="molecule type" value="Genomic_DNA"/>
</dbReference>
<evidence type="ECO:0000259" key="2">
    <source>
        <dbReference type="PROSITE" id="PS51762"/>
    </source>
</evidence>
<dbReference type="SUPFAM" id="SSF49899">
    <property type="entry name" value="Concanavalin A-like lectins/glucanases"/>
    <property type="match status" value="1"/>
</dbReference>
<dbReference type="GO" id="GO:0009251">
    <property type="term" value="P:glucan catabolic process"/>
    <property type="evidence" value="ECO:0007669"/>
    <property type="project" value="TreeGrafter"/>
</dbReference>
<dbReference type="AlphaFoldDB" id="A0A286UB25"/>
<feature type="domain" description="GH16" evidence="2">
    <location>
        <begin position="103"/>
        <end position="351"/>
    </location>
</feature>
<dbReference type="Proteomes" id="UP000217199">
    <property type="component" value="Unassembled WGS sequence"/>
</dbReference>
<proteinExistence type="predicted"/>
<dbReference type="InterPro" id="IPR050546">
    <property type="entry name" value="Glycosyl_Hydrlase_16"/>
</dbReference>
<keyword evidence="3" id="KW-0378">Hydrolase</keyword>
<dbReference type="OrthoDB" id="192832at2759"/>
<dbReference type="InterPro" id="IPR000757">
    <property type="entry name" value="Beta-glucanase-like"/>
</dbReference>
<feature type="chain" id="PRO_5013850630" evidence="1">
    <location>
        <begin position="30"/>
        <end position="383"/>
    </location>
</feature>
<dbReference type="InParanoid" id="A0A286UB25"/>
<dbReference type="GO" id="GO:0004553">
    <property type="term" value="F:hydrolase activity, hydrolyzing O-glycosyl compounds"/>
    <property type="evidence" value="ECO:0007669"/>
    <property type="project" value="InterPro"/>
</dbReference>
<dbReference type="Gene3D" id="2.60.120.200">
    <property type="match status" value="1"/>
</dbReference>
<evidence type="ECO:0000313" key="3">
    <source>
        <dbReference type="EMBL" id="PAV16757.1"/>
    </source>
</evidence>
<dbReference type="PANTHER" id="PTHR10963:SF24">
    <property type="entry name" value="GLYCOSIDASE C21B10.07-RELATED"/>
    <property type="match status" value="1"/>
</dbReference>
<dbReference type="PANTHER" id="PTHR10963">
    <property type="entry name" value="GLYCOSYL HYDROLASE-RELATED"/>
    <property type="match status" value="1"/>
</dbReference>
<dbReference type="CDD" id="cd02181">
    <property type="entry name" value="GH16_fungal_Lam16A_glucanase"/>
    <property type="match status" value="1"/>
</dbReference>
<dbReference type="STRING" id="2282107.A0A286UB25"/>
<reference evidence="3 4" key="1">
    <citation type="journal article" date="2017" name="Mol. Ecol.">
        <title>Comparative and population genomic landscape of Phellinus noxius: A hypervariable fungus causing root rot in trees.</title>
        <authorList>
            <person name="Chung C.L."/>
            <person name="Lee T.J."/>
            <person name="Akiba M."/>
            <person name="Lee H.H."/>
            <person name="Kuo T.H."/>
            <person name="Liu D."/>
            <person name="Ke H.M."/>
            <person name="Yokoi T."/>
            <person name="Roa M.B."/>
            <person name="Lu M.J."/>
            <person name="Chang Y.Y."/>
            <person name="Ann P.J."/>
            <person name="Tsai J.N."/>
            <person name="Chen C.Y."/>
            <person name="Tzean S.S."/>
            <person name="Ota Y."/>
            <person name="Hattori T."/>
            <person name="Sahashi N."/>
            <person name="Liou R.F."/>
            <person name="Kikuchi T."/>
            <person name="Tsai I.J."/>
        </authorList>
    </citation>
    <scope>NUCLEOTIDE SEQUENCE [LARGE SCALE GENOMIC DNA]</scope>
    <source>
        <strain evidence="3 4">FFPRI411160</strain>
    </source>
</reference>
<sequence length="383" mass="42449">MGKHTCFYLLSSLIFNYELISALEHGARAYPPHTGIARSRSFSTGLEISKNKNETNRTNVASEETDYDVSLSGSLSLQEPEAKEKPFWTLTDTYVGNDFLSAFDFQAISDPTHGRVNYVNKSYALEHNLVSANFDSFVLRADHTTILDPSGFGRDSVRIQSRKSYDHHLAIFDIRHMPVGCGTWPAVWETGKSDWPMFGEVDILEGVNDQGPNAMTLHTTANCSMPENREMTGVTTSTDCYWLSNFNEGCGVRVSKKNSYGIEFNAAGGGWYAMERTGISIRVFFWSRHDPSVPLEVKFGGPVLDTNLWGVPDALFPNTECDISSHFGNNNIIINLTFCGDWAGSPSAYDSSGCPGSCIDYVNNNPSAFTDAYFNIAAIRVYQ</sequence>
<evidence type="ECO:0000256" key="1">
    <source>
        <dbReference type="SAM" id="SignalP"/>
    </source>
</evidence>
<comment type="caution">
    <text evidence="3">The sequence shown here is derived from an EMBL/GenBank/DDBJ whole genome shotgun (WGS) entry which is preliminary data.</text>
</comment>
<organism evidence="3 4">
    <name type="scientific">Pyrrhoderma noxium</name>
    <dbReference type="NCBI Taxonomy" id="2282107"/>
    <lineage>
        <taxon>Eukaryota</taxon>
        <taxon>Fungi</taxon>
        <taxon>Dikarya</taxon>
        <taxon>Basidiomycota</taxon>
        <taxon>Agaricomycotina</taxon>
        <taxon>Agaricomycetes</taxon>
        <taxon>Hymenochaetales</taxon>
        <taxon>Hymenochaetaceae</taxon>
        <taxon>Pyrrhoderma</taxon>
    </lineage>
</organism>
<accession>A0A286UB25</accession>
<dbReference type="Pfam" id="PF26113">
    <property type="entry name" value="GH16_XgeA"/>
    <property type="match status" value="1"/>
</dbReference>
<name>A0A286UB25_9AGAM</name>
<gene>
    <name evidence="3" type="ORF">PNOK_0837700</name>
</gene>
<protein>
    <submittedName>
        <fullName evidence="3">Glycoside hydrolase family 16</fullName>
    </submittedName>
</protein>
<feature type="signal peptide" evidence="1">
    <location>
        <begin position="1"/>
        <end position="29"/>
    </location>
</feature>
<evidence type="ECO:0000313" key="4">
    <source>
        <dbReference type="Proteomes" id="UP000217199"/>
    </source>
</evidence>
<keyword evidence="1" id="KW-0732">Signal</keyword>
<dbReference type="PROSITE" id="PS51762">
    <property type="entry name" value="GH16_2"/>
    <property type="match status" value="1"/>
</dbReference>